<reference evidence="2" key="2">
    <citation type="submission" date="2015-01" db="EMBL/GenBank/DDBJ databases">
        <title>Evolutionary Origins and Diversification of the Mycorrhizal Mutualists.</title>
        <authorList>
            <consortium name="DOE Joint Genome Institute"/>
            <consortium name="Mycorrhizal Genomics Consortium"/>
            <person name="Kohler A."/>
            <person name="Kuo A."/>
            <person name="Nagy L.G."/>
            <person name="Floudas D."/>
            <person name="Copeland A."/>
            <person name="Barry K.W."/>
            <person name="Cichocki N."/>
            <person name="Veneault-Fourrey C."/>
            <person name="LaButti K."/>
            <person name="Lindquist E.A."/>
            <person name="Lipzen A."/>
            <person name="Lundell T."/>
            <person name="Morin E."/>
            <person name="Murat C."/>
            <person name="Riley R."/>
            <person name="Ohm R."/>
            <person name="Sun H."/>
            <person name="Tunlid A."/>
            <person name="Henrissat B."/>
            <person name="Grigoriev I.V."/>
            <person name="Hibbett D.S."/>
            <person name="Martin F."/>
        </authorList>
    </citation>
    <scope>NUCLEOTIDE SEQUENCE [LARGE SCALE GENOMIC DNA]</scope>
    <source>
        <strain evidence="2">MUT 4182</strain>
    </source>
</reference>
<dbReference type="AlphaFoldDB" id="A0A0C3QED6"/>
<dbReference type="OrthoDB" id="3199771at2759"/>
<dbReference type="EMBL" id="KN823065">
    <property type="protein sequence ID" value="KIO24226.1"/>
    <property type="molecule type" value="Genomic_DNA"/>
</dbReference>
<dbReference type="HOGENOM" id="CLU_1696793_0_0_1"/>
<gene>
    <name evidence="1" type="ORF">M407DRAFT_26345</name>
</gene>
<keyword evidence="2" id="KW-1185">Reference proteome</keyword>
<organism evidence="1 2">
    <name type="scientific">Tulasnella calospora MUT 4182</name>
    <dbReference type="NCBI Taxonomy" id="1051891"/>
    <lineage>
        <taxon>Eukaryota</taxon>
        <taxon>Fungi</taxon>
        <taxon>Dikarya</taxon>
        <taxon>Basidiomycota</taxon>
        <taxon>Agaricomycotina</taxon>
        <taxon>Agaricomycetes</taxon>
        <taxon>Cantharellales</taxon>
        <taxon>Tulasnellaceae</taxon>
        <taxon>Tulasnella</taxon>
    </lineage>
</organism>
<evidence type="ECO:0000313" key="1">
    <source>
        <dbReference type="EMBL" id="KIO24226.1"/>
    </source>
</evidence>
<protein>
    <submittedName>
        <fullName evidence="1">Uncharacterized protein</fullName>
    </submittedName>
</protein>
<proteinExistence type="predicted"/>
<dbReference type="Proteomes" id="UP000054248">
    <property type="component" value="Unassembled WGS sequence"/>
</dbReference>
<name>A0A0C3QED6_9AGAM</name>
<accession>A0A0C3QED6</accession>
<reference evidence="1 2" key="1">
    <citation type="submission" date="2014-04" db="EMBL/GenBank/DDBJ databases">
        <authorList>
            <consortium name="DOE Joint Genome Institute"/>
            <person name="Kuo A."/>
            <person name="Girlanda M."/>
            <person name="Perotto S."/>
            <person name="Kohler A."/>
            <person name="Nagy L.G."/>
            <person name="Floudas D."/>
            <person name="Copeland A."/>
            <person name="Barry K.W."/>
            <person name="Cichocki N."/>
            <person name="Veneault-Fourrey C."/>
            <person name="LaButti K."/>
            <person name="Lindquist E.A."/>
            <person name="Lipzen A."/>
            <person name="Lundell T."/>
            <person name="Morin E."/>
            <person name="Murat C."/>
            <person name="Sun H."/>
            <person name="Tunlid A."/>
            <person name="Henrissat B."/>
            <person name="Grigoriev I.V."/>
            <person name="Hibbett D.S."/>
            <person name="Martin F."/>
            <person name="Nordberg H.P."/>
            <person name="Cantor M.N."/>
            <person name="Hua S.X."/>
        </authorList>
    </citation>
    <scope>NUCLEOTIDE SEQUENCE [LARGE SCALE GENOMIC DNA]</scope>
    <source>
        <strain evidence="1 2">MUT 4182</strain>
    </source>
</reference>
<evidence type="ECO:0000313" key="2">
    <source>
        <dbReference type="Proteomes" id="UP000054248"/>
    </source>
</evidence>
<sequence>MKPGDLCYVYCHAYQDTTRTAYMPLPSGKRLDGKDLMSWLTTASSDGGTFVVIADVGMAASFIRLPFVYNVSGGSLSWSRGCANQAQDENGRVIAILATDHGQPAVTIDNGSKELYPGYHGLFTWALFSYLRNQPVEVDLVNLLLHLRKHSGWHLAQPLPQVSATIEGLRQAPLGLWAA</sequence>